<keyword evidence="2" id="KW-0175">Coiled coil</keyword>
<evidence type="ECO:0000313" key="7">
    <source>
        <dbReference type="Proteomes" id="UP000054559"/>
    </source>
</evidence>
<dbReference type="GO" id="GO:0006397">
    <property type="term" value="P:mRNA processing"/>
    <property type="evidence" value="ECO:0007669"/>
    <property type="project" value="UniProtKB-KW"/>
</dbReference>
<keyword evidence="4" id="KW-0472">Membrane</keyword>
<dbReference type="EMBL" id="DS268147">
    <property type="protein sequence ID" value="KMU76605.1"/>
    <property type="molecule type" value="Genomic_DNA"/>
</dbReference>
<dbReference type="SMART" id="SM00311">
    <property type="entry name" value="PWI"/>
    <property type="match status" value="1"/>
</dbReference>
<feature type="transmembrane region" description="Helical" evidence="4">
    <location>
        <begin position="296"/>
        <end position="318"/>
    </location>
</feature>
<dbReference type="STRING" id="454286.A0A0J8QX67"/>
<feature type="compositionally biased region" description="Basic and acidic residues" evidence="3">
    <location>
        <begin position="153"/>
        <end position="171"/>
    </location>
</feature>
<accession>A0A0J8QX67</accession>
<evidence type="ECO:0000256" key="3">
    <source>
        <dbReference type="SAM" id="MobiDB-lite"/>
    </source>
</evidence>
<dbReference type="GO" id="GO:0048024">
    <property type="term" value="P:regulation of mRNA splicing, via spliceosome"/>
    <property type="evidence" value="ECO:0007669"/>
    <property type="project" value="TreeGrafter"/>
</dbReference>
<sequence>MAANVDAKLLKQTKFPPEFNTKVDMNKVNIEVMKKWIAGKISDILGNEDDVVIELCFNLIEGSRFPNIKHLQIQLTGFLDKDTPKFCKDLWNLCLSAQSNPQGVPKELLEAKKLELIQEKVATFLDAEKAAEEARQRKEEELAREREMEAIRRREREERAGGGRNRRDYGRRNFRRFTFSPPRRRSPDRYRDRPPPERRYLCPVGRKGSRWGEGRGPQEIAVDVGNKIPEKIPEFFFAKRFAFTVSTPSPKPTVAEISFSLRISFRFPITIATTTLVIAVAVPLRQSWTSRWWRTLILVTIALLVEAETVGIAVHGALVAGPDPTLEPPCLVGAAVATELNERGINLLKDMLLLRDGGARARQPHHLQNAGKRKLVRT</sequence>
<dbReference type="InterPro" id="IPR052225">
    <property type="entry name" value="Ser/Arg_repetitive_matrix"/>
</dbReference>
<dbReference type="InterPro" id="IPR036483">
    <property type="entry name" value="PWI_dom_sf"/>
</dbReference>
<dbReference type="Gene3D" id="1.20.1390.10">
    <property type="entry name" value="PWI domain"/>
    <property type="match status" value="1"/>
</dbReference>
<feature type="domain" description="PWI" evidence="5">
    <location>
        <begin position="12"/>
        <end position="111"/>
    </location>
</feature>
<evidence type="ECO:0000256" key="4">
    <source>
        <dbReference type="SAM" id="Phobius"/>
    </source>
</evidence>
<evidence type="ECO:0000256" key="2">
    <source>
        <dbReference type="SAM" id="Coils"/>
    </source>
</evidence>
<dbReference type="PROSITE" id="PS51025">
    <property type="entry name" value="PWI"/>
    <property type="match status" value="1"/>
</dbReference>
<dbReference type="OrthoDB" id="163257at2759"/>
<dbReference type="AlphaFoldDB" id="A0A0J8QX67"/>
<protein>
    <recommendedName>
        <fullName evidence="5">PWI domain-containing protein</fullName>
    </recommendedName>
</protein>
<organism evidence="6 7">
    <name type="scientific">Coccidioides immitis RMSCC 3703</name>
    <dbReference type="NCBI Taxonomy" id="454286"/>
    <lineage>
        <taxon>Eukaryota</taxon>
        <taxon>Fungi</taxon>
        <taxon>Dikarya</taxon>
        <taxon>Ascomycota</taxon>
        <taxon>Pezizomycotina</taxon>
        <taxon>Eurotiomycetes</taxon>
        <taxon>Eurotiomycetidae</taxon>
        <taxon>Onygenales</taxon>
        <taxon>Onygenaceae</taxon>
        <taxon>Coccidioides</taxon>
    </lineage>
</organism>
<reference evidence="7" key="1">
    <citation type="journal article" date="2010" name="Genome Res.">
        <title>Population genomic sequencing of Coccidioides fungi reveals recent hybridization and transposon control.</title>
        <authorList>
            <person name="Neafsey D.E."/>
            <person name="Barker B.M."/>
            <person name="Sharpton T.J."/>
            <person name="Stajich J.E."/>
            <person name="Park D.J."/>
            <person name="Whiston E."/>
            <person name="Hung C.-Y."/>
            <person name="McMahan C."/>
            <person name="White J."/>
            <person name="Sykes S."/>
            <person name="Heiman D."/>
            <person name="Young S."/>
            <person name="Zeng Q."/>
            <person name="Abouelleil A."/>
            <person name="Aftuck L."/>
            <person name="Bessette D."/>
            <person name="Brown A."/>
            <person name="FitzGerald M."/>
            <person name="Lui A."/>
            <person name="Macdonald J.P."/>
            <person name="Priest M."/>
            <person name="Orbach M.J."/>
            <person name="Galgiani J.N."/>
            <person name="Kirkland T.N."/>
            <person name="Cole G.T."/>
            <person name="Birren B.W."/>
            <person name="Henn M.R."/>
            <person name="Taylor J.W."/>
            <person name="Rounsley S.D."/>
        </authorList>
    </citation>
    <scope>NUCLEOTIDE SEQUENCE [LARGE SCALE GENOMIC DNA]</scope>
    <source>
        <strain evidence="7">RMSCC 3703</strain>
    </source>
</reference>
<evidence type="ECO:0000256" key="1">
    <source>
        <dbReference type="ARBA" id="ARBA00022664"/>
    </source>
</evidence>
<dbReference type="GO" id="GO:0005681">
    <property type="term" value="C:spliceosomal complex"/>
    <property type="evidence" value="ECO:0007669"/>
    <property type="project" value="TreeGrafter"/>
</dbReference>
<name>A0A0J8QX67_COCIT</name>
<evidence type="ECO:0000259" key="5">
    <source>
        <dbReference type="PROSITE" id="PS51025"/>
    </source>
</evidence>
<feature type="region of interest" description="Disordered" evidence="3">
    <location>
        <begin position="153"/>
        <end position="205"/>
    </location>
</feature>
<feature type="transmembrane region" description="Helical" evidence="4">
    <location>
        <begin position="265"/>
        <end position="284"/>
    </location>
</feature>
<dbReference type="PANTHER" id="PTHR23148">
    <property type="entry name" value="SERINE/ARGININE REGULATED NUCLEAR MATRIX PROTEIN"/>
    <property type="match status" value="1"/>
</dbReference>
<dbReference type="InterPro" id="IPR002483">
    <property type="entry name" value="PWI_dom"/>
</dbReference>
<keyword evidence="4" id="KW-0812">Transmembrane</keyword>
<gene>
    <name evidence="6" type="ORF">CISG_05748</name>
</gene>
<dbReference type="Proteomes" id="UP000054559">
    <property type="component" value="Unassembled WGS sequence"/>
</dbReference>
<dbReference type="GO" id="GO:0003723">
    <property type="term" value="F:RNA binding"/>
    <property type="evidence" value="ECO:0007669"/>
    <property type="project" value="TreeGrafter"/>
</dbReference>
<feature type="compositionally biased region" description="Basic and acidic residues" evidence="3">
    <location>
        <begin position="185"/>
        <end position="200"/>
    </location>
</feature>
<proteinExistence type="predicted"/>
<keyword evidence="4" id="KW-1133">Transmembrane helix</keyword>
<evidence type="ECO:0000313" key="6">
    <source>
        <dbReference type="EMBL" id="KMU76605.1"/>
    </source>
</evidence>
<keyword evidence="1" id="KW-0507">mRNA processing</keyword>
<dbReference type="PANTHER" id="PTHR23148:SF0">
    <property type="entry name" value="SERINE_ARGININE REPETITIVE MATRIX PROTEIN 1"/>
    <property type="match status" value="1"/>
</dbReference>
<dbReference type="Pfam" id="PF01480">
    <property type="entry name" value="PWI"/>
    <property type="match status" value="1"/>
</dbReference>
<dbReference type="SUPFAM" id="SSF101233">
    <property type="entry name" value="PWI domain"/>
    <property type="match status" value="1"/>
</dbReference>
<feature type="coiled-coil region" evidence="2">
    <location>
        <begin position="124"/>
        <end position="151"/>
    </location>
</feature>